<proteinExistence type="predicted"/>
<evidence type="ECO:0000313" key="2">
    <source>
        <dbReference type="Proteomes" id="UP001190700"/>
    </source>
</evidence>
<dbReference type="Proteomes" id="UP001190700">
    <property type="component" value="Unassembled WGS sequence"/>
</dbReference>
<name>A0AAE0GMQ0_9CHLO</name>
<organism evidence="1 2">
    <name type="scientific">Cymbomonas tetramitiformis</name>
    <dbReference type="NCBI Taxonomy" id="36881"/>
    <lineage>
        <taxon>Eukaryota</taxon>
        <taxon>Viridiplantae</taxon>
        <taxon>Chlorophyta</taxon>
        <taxon>Pyramimonadophyceae</taxon>
        <taxon>Pyramimonadales</taxon>
        <taxon>Pyramimonadaceae</taxon>
        <taxon>Cymbomonas</taxon>
    </lineage>
</organism>
<reference evidence="1 2" key="1">
    <citation type="journal article" date="2015" name="Genome Biol. Evol.">
        <title>Comparative Genomics of a Bacterivorous Green Alga Reveals Evolutionary Causalities and Consequences of Phago-Mixotrophic Mode of Nutrition.</title>
        <authorList>
            <person name="Burns J.A."/>
            <person name="Paasch A."/>
            <person name="Narechania A."/>
            <person name="Kim E."/>
        </authorList>
    </citation>
    <scope>NUCLEOTIDE SEQUENCE [LARGE SCALE GENOMIC DNA]</scope>
    <source>
        <strain evidence="1 2">PLY_AMNH</strain>
    </source>
</reference>
<protein>
    <submittedName>
        <fullName evidence="1">Uncharacterized protein</fullName>
    </submittedName>
</protein>
<keyword evidence="2" id="KW-1185">Reference proteome</keyword>
<gene>
    <name evidence="1" type="ORF">CYMTET_11237</name>
</gene>
<accession>A0AAE0GMQ0</accession>
<evidence type="ECO:0000313" key="1">
    <source>
        <dbReference type="EMBL" id="KAK3280946.1"/>
    </source>
</evidence>
<dbReference type="EMBL" id="LGRX02004178">
    <property type="protein sequence ID" value="KAK3280946.1"/>
    <property type="molecule type" value="Genomic_DNA"/>
</dbReference>
<sequence>MPRSLTLELFSINLADASVERHDVQPAVPGTSGAVQGDLREVFPQDAEVRSEPGRRSLLRHALGLQANQVVPETITVAGDHGTKYKRHVALVDCDRRLQMYLSPFTHLYLHRFYLWQCYEIIRRLMQVVLEYPRPTLPCNY</sequence>
<comment type="caution">
    <text evidence="1">The sequence shown here is derived from an EMBL/GenBank/DDBJ whole genome shotgun (WGS) entry which is preliminary data.</text>
</comment>
<dbReference type="AlphaFoldDB" id="A0AAE0GMQ0"/>